<organism evidence="4 5">
    <name type="scientific">Heterodera trifolii</name>
    <dbReference type="NCBI Taxonomy" id="157864"/>
    <lineage>
        <taxon>Eukaryota</taxon>
        <taxon>Metazoa</taxon>
        <taxon>Ecdysozoa</taxon>
        <taxon>Nematoda</taxon>
        <taxon>Chromadorea</taxon>
        <taxon>Rhabditida</taxon>
        <taxon>Tylenchina</taxon>
        <taxon>Tylenchomorpha</taxon>
        <taxon>Tylenchoidea</taxon>
        <taxon>Heteroderidae</taxon>
        <taxon>Heteroderinae</taxon>
        <taxon>Heterodera</taxon>
    </lineage>
</organism>
<dbReference type="PANTHER" id="PTHR21220">
    <property type="entry name" value="DNA-DEPENDENT METALLOPROTEASE SPRTN"/>
    <property type="match status" value="1"/>
</dbReference>
<dbReference type="InterPro" id="IPR055220">
    <property type="entry name" value="SPRTN_ZBD"/>
</dbReference>
<evidence type="ECO:0000313" key="5">
    <source>
        <dbReference type="Proteomes" id="UP001620626"/>
    </source>
</evidence>
<evidence type="ECO:0000256" key="1">
    <source>
        <dbReference type="ARBA" id="ARBA00004123"/>
    </source>
</evidence>
<dbReference type="EMBL" id="JBICBT010000861">
    <property type="protein sequence ID" value="KAL3096509.1"/>
    <property type="molecule type" value="Genomic_DNA"/>
</dbReference>
<dbReference type="AlphaFoldDB" id="A0ABD2K0U3"/>
<comment type="caution">
    <text evidence="4">The sequence shown here is derived from an EMBL/GenBank/DDBJ whole genome shotgun (WGS) entry which is preliminary data.</text>
</comment>
<dbReference type="InterPro" id="IPR006640">
    <property type="entry name" value="SprT-like_domain"/>
</dbReference>
<dbReference type="SMART" id="SM00731">
    <property type="entry name" value="SprT"/>
    <property type="match status" value="1"/>
</dbReference>
<evidence type="ECO:0000256" key="2">
    <source>
        <dbReference type="ARBA" id="ARBA00023242"/>
    </source>
</evidence>
<feature type="domain" description="SprT-like" evidence="3">
    <location>
        <begin position="225"/>
        <end position="390"/>
    </location>
</feature>
<evidence type="ECO:0000313" key="4">
    <source>
        <dbReference type="EMBL" id="KAL3096509.1"/>
    </source>
</evidence>
<dbReference type="GO" id="GO:0005634">
    <property type="term" value="C:nucleus"/>
    <property type="evidence" value="ECO:0007669"/>
    <property type="project" value="UniProtKB-SubCell"/>
</dbReference>
<dbReference type="InterPro" id="IPR044245">
    <property type="entry name" value="Spartan"/>
</dbReference>
<dbReference type="Pfam" id="PF22934">
    <property type="entry name" value="SPRTN_ZBD"/>
    <property type="match status" value="1"/>
</dbReference>
<dbReference type="PANTHER" id="PTHR21220:SF0">
    <property type="entry name" value="DNA-DEPENDENT METALLOPROTEASE SPRTN"/>
    <property type="match status" value="1"/>
</dbReference>
<evidence type="ECO:0000259" key="3">
    <source>
        <dbReference type="SMART" id="SM00731"/>
    </source>
</evidence>
<reference evidence="4 5" key="1">
    <citation type="submission" date="2024-10" db="EMBL/GenBank/DDBJ databases">
        <authorList>
            <person name="Kim D."/>
        </authorList>
    </citation>
    <scope>NUCLEOTIDE SEQUENCE [LARGE SCALE GENOMIC DNA]</scope>
    <source>
        <strain evidence="4">BH-2024</strain>
    </source>
</reference>
<protein>
    <recommendedName>
        <fullName evidence="3">SprT-like domain-containing protein</fullName>
    </recommendedName>
</protein>
<dbReference type="Proteomes" id="UP001620626">
    <property type="component" value="Unassembled WGS sequence"/>
</dbReference>
<dbReference type="Pfam" id="PF10263">
    <property type="entry name" value="SprT-like"/>
    <property type="match status" value="1"/>
</dbReference>
<proteinExistence type="predicted"/>
<accession>A0ABD2K0U3</accession>
<keyword evidence="5" id="KW-1185">Reference proteome</keyword>
<sequence>MEAFNFDTKICFKINQFSTFFQQRTGTKKRYPNTLNNGQFEKKCHLYSVDIRDEADGAVSPIGIRKAFRIVLECQGQIIPWSFTVEMMMMFSTTDDFGSGPEANAFPSESYAFAHNFYDLGNTKETVYNNCEPIVFEALLNDQQIYNKAEDTVDLIIGIKAIEAFDGLRCASPHHIPAENAEWNSGVDQSSNAAEGNSELEGYIPTEMSDFNLVDPGLEFTDPNPDLFALFREYDQRFFKRRLAQSGVVINWSNKLLRCAGITYNATERSPVIIRLSVPILKFRTRRDRIETLLHEMVHAYLMITDQDDGHGDNFVRECRRLNAATGAAITKYHAFHDEVLYYKRYIWRCNGPCRERGPTYGWIRRLRNEPPGPHERWWIQHVMKCGGFIR</sequence>
<gene>
    <name evidence="4" type="ORF">niasHT_027011</name>
</gene>
<comment type="subcellular location">
    <subcellularLocation>
        <location evidence="1">Nucleus</location>
    </subcellularLocation>
</comment>
<dbReference type="GO" id="GO:0006974">
    <property type="term" value="P:DNA damage response"/>
    <property type="evidence" value="ECO:0007669"/>
    <property type="project" value="UniProtKB-ARBA"/>
</dbReference>
<keyword evidence="2" id="KW-0539">Nucleus</keyword>
<name>A0ABD2K0U3_9BILA</name>